<feature type="transmembrane region" description="Helical" evidence="1">
    <location>
        <begin position="65"/>
        <end position="87"/>
    </location>
</feature>
<name>A0A4R5AFV0_9ACTN</name>
<dbReference type="OrthoDB" id="8988363at2"/>
<dbReference type="Proteomes" id="UP000295217">
    <property type="component" value="Unassembled WGS sequence"/>
</dbReference>
<evidence type="ECO:0008006" key="4">
    <source>
        <dbReference type="Google" id="ProtNLM"/>
    </source>
</evidence>
<sequence>MTGRPAPEHGPLGFTSAVFVPARTTPGWLEPFANHQPVTVAAGALRGLMLGEGALPPRQTVTGQVALTLAWAAALTVVFAPLAVRVFSRTSR</sequence>
<keyword evidence="1" id="KW-0812">Transmembrane</keyword>
<dbReference type="RefSeq" id="WP_132103779.1">
    <property type="nucleotide sequence ID" value="NZ_SMLB01000017.1"/>
</dbReference>
<organism evidence="2 3">
    <name type="scientific">Jiangella aurantiaca</name>
    <dbReference type="NCBI Taxonomy" id="2530373"/>
    <lineage>
        <taxon>Bacteria</taxon>
        <taxon>Bacillati</taxon>
        <taxon>Actinomycetota</taxon>
        <taxon>Actinomycetes</taxon>
        <taxon>Jiangellales</taxon>
        <taxon>Jiangellaceae</taxon>
        <taxon>Jiangella</taxon>
    </lineage>
</organism>
<protein>
    <recommendedName>
        <fullName evidence="4">ABC transporter permease</fullName>
    </recommendedName>
</protein>
<evidence type="ECO:0000256" key="1">
    <source>
        <dbReference type="SAM" id="Phobius"/>
    </source>
</evidence>
<keyword evidence="1" id="KW-0472">Membrane</keyword>
<accession>A0A4R5AFV0</accession>
<evidence type="ECO:0000313" key="2">
    <source>
        <dbReference type="EMBL" id="TDD68882.1"/>
    </source>
</evidence>
<dbReference type="AlphaFoldDB" id="A0A4R5AFV0"/>
<evidence type="ECO:0000313" key="3">
    <source>
        <dbReference type="Proteomes" id="UP000295217"/>
    </source>
</evidence>
<keyword evidence="1" id="KW-1133">Transmembrane helix</keyword>
<reference evidence="2 3" key="1">
    <citation type="submission" date="2019-02" db="EMBL/GenBank/DDBJ databases">
        <title>Draft genome sequences of novel Actinobacteria.</title>
        <authorList>
            <person name="Sahin N."/>
            <person name="Ay H."/>
            <person name="Saygin H."/>
        </authorList>
    </citation>
    <scope>NUCLEOTIDE SEQUENCE [LARGE SCALE GENOMIC DNA]</scope>
    <source>
        <strain evidence="2 3">8K307</strain>
    </source>
</reference>
<comment type="caution">
    <text evidence="2">The sequence shown here is derived from an EMBL/GenBank/DDBJ whole genome shotgun (WGS) entry which is preliminary data.</text>
</comment>
<proteinExistence type="predicted"/>
<dbReference type="EMBL" id="SMLB01000017">
    <property type="protein sequence ID" value="TDD68882.1"/>
    <property type="molecule type" value="Genomic_DNA"/>
</dbReference>
<keyword evidence="3" id="KW-1185">Reference proteome</keyword>
<gene>
    <name evidence="2" type="ORF">E1262_14125</name>
</gene>